<evidence type="ECO:0000313" key="3">
    <source>
        <dbReference type="EMBL" id="CAB0042193.1"/>
    </source>
</evidence>
<keyword evidence="2" id="KW-0732">Signal</keyword>
<dbReference type="Proteomes" id="UP000479190">
    <property type="component" value="Unassembled WGS sequence"/>
</dbReference>
<feature type="signal peptide" evidence="2">
    <location>
        <begin position="1"/>
        <end position="18"/>
    </location>
</feature>
<feature type="compositionally biased region" description="Polar residues" evidence="1">
    <location>
        <begin position="238"/>
        <end position="249"/>
    </location>
</feature>
<accession>A0A6H5J047</accession>
<reference evidence="3 4" key="1">
    <citation type="submission" date="2020-02" db="EMBL/GenBank/DDBJ databases">
        <authorList>
            <person name="Ferguson B K."/>
        </authorList>
    </citation>
    <scope>NUCLEOTIDE SEQUENCE [LARGE SCALE GENOMIC DNA]</scope>
</reference>
<proteinExistence type="predicted"/>
<evidence type="ECO:0000256" key="1">
    <source>
        <dbReference type="SAM" id="MobiDB-lite"/>
    </source>
</evidence>
<dbReference type="EMBL" id="CADCXV010001168">
    <property type="protein sequence ID" value="CAB0042193.1"/>
    <property type="molecule type" value="Genomic_DNA"/>
</dbReference>
<evidence type="ECO:0008006" key="5">
    <source>
        <dbReference type="Google" id="ProtNLM"/>
    </source>
</evidence>
<evidence type="ECO:0000256" key="2">
    <source>
        <dbReference type="SAM" id="SignalP"/>
    </source>
</evidence>
<feature type="compositionally biased region" description="Low complexity" evidence="1">
    <location>
        <begin position="250"/>
        <end position="267"/>
    </location>
</feature>
<dbReference type="AlphaFoldDB" id="A0A6H5J047"/>
<organism evidence="3 4">
    <name type="scientific">Trichogramma brassicae</name>
    <dbReference type="NCBI Taxonomy" id="86971"/>
    <lineage>
        <taxon>Eukaryota</taxon>
        <taxon>Metazoa</taxon>
        <taxon>Ecdysozoa</taxon>
        <taxon>Arthropoda</taxon>
        <taxon>Hexapoda</taxon>
        <taxon>Insecta</taxon>
        <taxon>Pterygota</taxon>
        <taxon>Neoptera</taxon>
        <taxon>Endopterygota</taxon>
        <taxon>Hymenoptera</taxon>
        <taxon>Apocrita</taxon>
        <taxon>Proctotrupomorpha</taxon>
        <taxon>Chalcidoidea</taxon>
        <taxon>Trichogrammatidae</taxon>
        <taxon>Trichogramma</taxon>
    </lineage>
</organism>
<protein>
    <recommendedName>
        <fullName evidence="5">F-box domain-containing protein</fullName>
    </recommendedName>
</protein>
<feature type="region of interest" description="Disordered" evidence="1">
    <location>
        <begin position="216"/>
        <end position="277"/>
    </location>
</feature>
<keyword evidence="4" id="KW-1185">Reference proteome</keyword>
<sequence length="361" mass="41042">MALLCIDILDVLFGIVDACSLRTAKEVCELWAERASAELRRRDRSAEFPLFLEEEIEAIKPLLREEFGDIYQKYETEHFWELLTFGELLEKIKENGILPIQNSYFTSDDVKTVLFNFLNGLDQSHPGLQGAAIELTHDARDPLHLHIIHQVRMKRVFLMHEKKIFENLELRDQNYKIKKKKAYLLAYSFCSPRTVVSLRSFDNAHRIHTFLSRLPTSEKHKMSDQPANSASEVPRGSENVNPQENIPASNNTPTNGNATNAPTNGNATDGGHPIPGRDAYAAAVRSDRIRFSADLGELSINFGGERYMTFKTVQAVIVPRRFIARRPCSSYMIFTQRLIDMGPLYTHLFTPSTICGTSMFS</sequence>
<name>A0A6H5J047_9HYME</name>
<feature type="chain" id="PRO_5026161624" description="F-box domain-containing protein" evidence="2">
    <location>
        <begin position="19"/>
        <end position="361"/>
    </location>
</feature>
<gene>
    <name evidence="3" type="ORF">TBRA_LOCUS13825</name>
</gene>
<evidence type="ECO:0000313" key="4">
    <source>
        <dbReference type="Proteomes" id="UP000479190"/>
    </source>
</evidence>